<evidence type="ECO:0000256" key="3">
    <source>
        <dbReference type="ARBA" id="ARBA00023186"/>
    </source>
</evidence>
<accession>A0A1T4JXW0</accession>
<keyword evidence="3" id="KW-0143">Chaperone</keyword>
<dbReference type="InterPro" id="IPR042272">
    <property type="entry name" value="ATP12_ATP_synth-F1-assembly_N"/>
</dbReference>
<dbReference type="PANTHER" id="PTHR21013">
    <property type="entry name" value="ATP SYNTHASE MITOCHONDRIAL F1 COMPLEX ASSEMBLY FACTOR 2/ATP12 PROTEIN, MITOCHONDRIAL PRECURSOR"/>
    <property type="match status" value="1"/>
</dbReference>
<dbReference type="Proteomes" id="UP000190092">
    <property type="component" value="Unassembled WGS sequence"/>
</dbReference>
<dbReference type="Gene3D" id="3.30.2180.10">
    <property type="entry name" value="ATP12-like"/>
    <property type="match status" value="1"/>
</dbReference>
<organism evidence="4 5">
    <name type="scientific">Enhydrobacter aerosaccus</name>
    <dbReference type="NCBI Taxonomy" id="225324"/>
    <lineage>
        <taxon>Bacteria</taxon>
        <taxon>Pseudomonadati</taxon>
        <taxon>Pseudomonadota</taxon>
        <taxon>Alphaproteobacteria</taxon>
        <taxon>Hyphomicrobiales</taxon>
        <taxon>Enhydrobacter</taxon>
    </lineage>
</organism>
<sequence>MKRFYKETSIAPGDGGWQVLLDGRAMRTPAKAILTVPTQALAEAIAEEWRAVPEKAEIKVAHLPLTRLAATGLDRVTSQRAQVVDDIAKYAASDLLCYRATDPSSLVQRQHEIWQPLLDWVAERYDARLSLASGTSFVTQSPAALLALREAVAAHSDIALSALYNLTHVAGSLVIALAVAERRLSAEDAFSAAELDELFQIERWGEDPLAAQRLANIRNDIDACARFLALLEDKRLGGS</sequence>
<dbReference type="Pfam" id="PF07542">
    <property type="entry name" value="ATP12"/>
    <property type="match status" value="1"/>
</dbReference>
<reference evidence="5" key="1">
    <citation type="submission" date="2017-02" db="EMBL/GenBank/DDBJ databases">
        <authorList>
            <person name="Varghese N."/>
            <person name="Submissions S."/>
        </authorList>
    </citation>
    <scope>NUCLEOTIDE SEQUENCE [LARGE SCALE GENOMIC DNA]</scope>
    <source>
        <strain evidence="5">ATCC 27094</strain>
    </source>
</reference>
<dbReference type="OrthoDB" id="9797825at2"/>
<dbReference type="SUPFAM" id="SSF160909">
    <property type="entry name" value="ATP12-like"/>
    <property type="match status" value="1"/>
</dbReference>
<evidence type="ECO:0000256" key="2">
    <source>
        <dbReference type="ARBA" id="ARBA00022946"/>
    </source>
</evidence>
<name>A0A1T4JXW0_9HYPH</name>
<dbReference type="InterPro" id="IPR011419">
    <property type="entry name" value="ATP12_ATP_synth-F1-assembly"/>
</dbReference>
<proteinExistence type="inferred from homology"/>
<protein>
    <submittedName>
        <fullName evidence="4">Chaperone required for the assembly of the F1-ATPase</fullName>
    </submittedName>
</protein>
<dbReference type="EMBL" id="FUWJ01000001">
    <property type="protein sequence ID" value="SJZ34993.1"/>
    <property type="molecule type" value="Genomic_DNA"/>
</dbReference>
<dbReference type="Gene3D" id="1.10.3580.10">
    <property type="entry name" value="ATP12 ATPase"/>
    <property type="match status" value="1"/>
</dbReference>
<dbReference type="AlphaFoldDB" id="A0A1T4JXW0"/>
<keyword evidence="5" id="KW-1185">Reference proteome</keyword>
<keyword evidence="2" id="KW-0809">Transit peptide</keyword>
<dbReference type="PANTHER" id="PTHR21013:SF10">
    <property type="entry name" value="ATP SYNTHASE MITOCHONDRIAL F1 COMPLEX ASSEMBLY FACTOR 2"/>
    <property type="match status" value="1"/>
</dbReference>
<evidence type="ECO:0000313" key="4">
    <source>
        <dbReference type="EMBL" id="SJZ34993.1"/>
    </source>
</evidence>
<evidence type="ECO:0000313" key="5">
    <source>
        <dbReference type="Proteomes" id="UP000190092"/>
    </source>
</evidence>
<dbReference type="RefSeq" id="WP_085932288.1">
    <property type="nucleotide sequence ID" value="NZ_FUWJ01000001.1"/>
</dbReference>
<dbReference type="GO" id="GO:0043461">
    <property type="term" value="P:proton-transporting ATP synthase complex assembly"/>
    <property type="evidence" value="ECO:0007669"/>
    <property type="project" value="InterPro"/>
</dbReference>
<comment type="similarity">
    <text evidence="1">Belongs to the ATP12 family.</text>
</comment>
<dbReference type="STRING" id="225324.SAMN02745126_00563"/>
<gene>
    <name evidence="4" type="ORF">SAMN02745126_00563</name>
</gene>
<dbReference type="InterPro" id="IPR023335">
    <property type="entry name" value="ATP12_ortho_dom_sf"/>
</dbReference>
<evidence type="ECO:0000256" key="1">
    <source>
        <dbReference type="ARBA" id="ARBA00008231"/>
    </source>
</evidence>